<proteinExistence type="predicted"/>
<sequence length="112" mass="11828">MQIADHTIVAIRYNMKNSRGEVLEDIMKGEPVSYLHGAGNILPVLESALAGLEPGGHTAIFLPRDPGGEGPDDDLYFEVTVASVRAATPEEVEHGGPALPGTYPLCGPDCQC</sequence>
<dbReference type="RefSeq" id="WP_344978553.1">
    <property type="nucleotide sequence ID" value="NZ_BAABFN010000004.1"/>
</dbReference>
<accession>A0ABP8FSY6</accession>
<keyword evidence="2" id="KW-1185">Reference proteome</keyword>
<dbReference type="SUPFAM" id="SSF54534">
    <property type="entry name" value="FKBP-like"/>
    <property type="match status" value="1"/>
</dbReference>
<protein>
    <submittedName>
        <fullName evidence="1">Peptidylprolyl isomerase</fullName>
    </submittedName>
</protein>
<dbReference type="Gene3D" id="3.10.50.40">
    <property type="match status" value="1"/>
</dbReference>
<comment type="caution">
    <text evidence="1">The sequence shown here is derived from an EMBL/GenBank/DDBJ whole genome shotgun (WGS) entry which is preliminary data.</text>
</comment>
<dbReference type="Proteomes" id="UP001501207">
    <property type="component" value="Unassembled WGS sequence"/>
</dbReference>
<dbReference type="InterPro" id="IPR046357">
    <property type="entry name" value="PPIase_dom_sf"/>
</dbReference>
<keyword evidence="1" id="KW-0413">Isomerase</keyword>
<evidence type="ECO:0000313" key="2">
    <source>
        <dbReference type="Proteomes" id="UP001501207"/>
    </source>
</evidence>
<reference evidence="2" key="1">
    <citation type="journal article" date="2019" name="Int. J. Syst. Evol. Microbiol.">
        <title>The Global Catalogue of Microorganisms (GCM) 10K type strain sequencing project: providing services to taxonomists for standard genome sequencing and annotation.</title>
        <authorList>
            <consortium name="The Broad Institute Genomics Platform"/>
            <consortium name="The Broad Institute Genome Sequencing Center for Infectious Disease"/>
            <person name="Wu L."/>
            <person name="Ma J."/>
        </authorList>
    </citation>
    <scope>NUCLEOTIDE SEQUENCE [LARGE SCALE GENOMIC DNA]</scope>
    <source>
        <strain evidence="2">JCM 17664</strain>
    </source>
</reference>
<name>A0ABP8FSY6_9BACT</name>
<dbReference type="EMBL" id="BAABFN010000004">
    <property type="protein sequence ID" value="GAA4310389.1"/>
    <property type="molecule type" value="Genomic_DNA"/>
</dbReference>
<organism evidence="1 2">
    <name type="scientific">Compostibacter hankyongensis</name>
    <dbReference type="NCBI Taxonomy" id="1007089"/>
    <lineage>
        <taxon>Bacteria</taxon>
        <taxon>Pseudomonadati</taxon>
        <taxon>Bacteroidota</taxon>
        <taxon>Chitinophagia</taxon>
        <taxon>Chitinophagales</taxon>
        <taxon>Chitinophagaceae</taxon>
        <taxon>Compostibacter</taxon>
    </lineage>
</organism>
<gene>
    <name evidence="1" type="ORF">GCM10023143_18830</name>
</gene>
<dbReference type="GO" id="GO:0016853">
    <property type="term" value="F:isomerase activity"/>
    <property type="evidence" value="ECO:0007669"/>
    <property type="project" value="UniProtKB-KW"/>
</dbReference>
<evidence type="ECO:0000313" key="1">
    <source>
        <dbReference type="EMBL" id="GAA4310389.1"/>
    </source>
</evidence>